<evidence type="ECO:0000256" key="1">
    <source>
        <dbReference type="ARBA" id="ARBA00011738"/>
    </source>
</evidence>
<comment type="caution">
    <text evidence="10">The sequence shown here is derived from an EMBL/GenBank/DDBJ whole genome shotgun (WGS) entry which is preliminary data.</text>
</comment>
<accession>A0A9D1LW53</accession>
<dbReference type="GO" id="GO:0046677">
    <property type="term" value="P:response to antibiotic"/>
    <property type="evidence" value="ECO:0007669"/>
    <property type="project" value="UniProtKB-KW"/>
</dbReference>
<name>A0A9D1LW53_9FIRM</name>
<keyword evidence="6" id="KW-0012">Acyltransferase</keyword>
<dbReference type="InterPro" id="IPR050832">
    <property type="entry name" value="Bact_Acetyltransf"/>
</dbReference>
<evidence type="ECO:0000256" key="3">
    <source>
        <dbReference type="ARBA" id="ARBA00017677"/>
    </source>
</evidence>
<gene>
    <name evidence="10" type="ORF">IAB04_06915</name>
</gene>
<reference evidence="10" key="1">
    <citation type="submission" date="2020-10" db="EMBL/GenBank/DDBJ databases">
        <authorList>
            <person name="Gilroy R."/>
        </authorList>
    </citation>
    <scope>NUCLEOTIDE SEQUENCE</scope>
    <source>
        <strain evidence="10">ChiSjej4B22-9803</strain>
    </source>
</reference>
<comment type="subunit">
    <text evidence="1">Homodimer.</text>
</comment>
<evidence type="ECO:0000256" key="8">
    <source>
        <dbReference type="ARBA" id="ARBA00048923"/>
    </source>
</evidence>
<dbReference type="PANTHER" id="PTHR43877">
    <property type="entry name" value="AMINOALKYLPHOSPHONATE N-ACETYLTRANSFERASE-RELATED-RELATED"/>
    <property type="match status" value="1"/>
</dbReference>
<dbReference type="InterPro" id="IPR024170">
    <property type="entry name" value="Aminoglycoside_N6-AcTrfrase"/>
</dbReference>
<keyword evidence="5" id="KW-0046">Antibiotic resistance</keyword>
<reference evidence="10" key="2">
    <citation type="journal article" date="2021" name="PeerJ">
        <title>Extensive microbial diversity within the chicken gut microbiome revealed by metagenomics and culture.</title>
        <authorList>
            <person name="Gilroy R."/>
            <person name="Ravi A."/>
            <person name="Getino M."/>
            <person name="Pursley I."/>
            <person name="Horton D.L."/>
            <person name="Alikhan N.F."/>
            <person name="Baker D."/>
            <person name="Gharbi K."/>
            <person name="Hall N."/>
            <person name="Watson M."/>
            <person name="Adriaenssens E.M."/>
            <person name="Foster-Nyarko E."/>
            <person name="Jarju S."/>
            <person name="Secka A."/>
            <person name="Antonio M."/>
            <person name="Oren A."/>
            <person name="Chaudhuri R.R."/>
            <person name="La Ragione R."/>
            <person name="Hildebrand F."/>
            <person name="Pallen M.J."/>
        </authorList>
    </citation>
    <scope>NUCLEOTIDE SEQUENCE</scope>
    <source>
        <strain evidence="10">ChiSjej4B22-9803</strain>
    </source>
</reference>
<evidence type="ECO:0000256" key="6">
    <source>
        <dbReference type="ARBA" id="ARBA00023315"/>
    </source>
</evidence>
<dbReference type="GO" id="GO:0047663">
    <property type="term" value="F:aminoglycoside 6'-N-acetyltransferase activity"/>
    <property type="evidence" value="ECO:0007669"/>
    <property type="project" value="UniProtKB-EC"/>
</dbReference>
<feature type="domain" description="N-acetyltransferase" evidence="9">
    <location>
        <begin position="1"/>
        <end position="144"/>
    </location>
</feature>
<evidence type="ECO:0000259" key="9">
    <source>
        <dbReference type="PROSITE" id="PS51186"/>
    </source>
</evidence>
<dbReference type="CDD" id="cd04301">
    <property type="entry name" value="NAT_SF"/>
    <property type="match status" value="1"/>
</dbReference>
<dbReference type="Gene3D" id="3.40.630.30">
    <property type="match status" value="1"/>
</dbReference>
<evidence type="ECO:0000313" key="11">
    <source>
        <dbReference type="Proteomes" id="UP000824111"/>
    </source>
</evidence>
<dbReference type="SUPFAM" id="SSF55729">
    <property type="entry name" value="Acyl-CoA N-acyltransferases (Nat)"/>
    <property type="match status" value="1"/>
</dbReference>
<dbReference type="EC" id="2.3.1.82" evidence="2"/>
<evidence type="ECO:0000256" key="7">
    <source>
        <dbReference type="ARBA" id="ARBA00029660"/>
    </source>
</evidence>
<dbReference type="NCBIfam" id="NF043067">
    <property type="entry name" value="AAC_6p_group_E"/>
    <property type="match status" value="1"/>
</dbReference>
<keyword evidence="4" id="KW-0808">Transferase</keyword>
<dbReference type="AlphaFoldDB" id="A0A9D1LW53"/>
<proteinExistence type="predicted"/>
<evidence type="ECO:0000256" key="4">
    <source>
        <dbReference type="ARBA" id="ARBA00022679"/>
    </source>
</evidence>
<comment type="catalytic activity">
    <reaction evidence="8">
        <text>kanamycin B + acetyl-CoA = N(6')-acetylkanamycin B + CoA + H(+)</text>
        <dbReference type="Rhea" id="RHEA:16449"/>
        <dbReference type="ChEBI" id="CHEBI:15378"/>
        <dbReference type="ChEBI" id="CHEBI:57287"/>
        <dbReference type="ChEBI" id="CHEBI:57288"/>
        <dbReference type="ChEBI" id="CHEBI:58390"/>
        <dbReference type="ChEBI" id="CHEBI:58549"/>
        <dbReference type="EC" id="2.3.1.82"/>
    </reaction>
</comment>
<dbReference type="PIRSF" id="PIRSF000452">
    <property type="entry name" value="6-N-acetyltransf"/>
    <property type="match status" value="1"/>
</dbReference>
<dbReference type="InterPro" id="IPR016181">
    <property type="entry name" value="Acyl_CoA_acyltransferase"/>
</dbReference>
<sequence>MIKRAGLQDAAVVAKMAARLWDTRVDEELKALFCGLIASREAAVFLAYEAQEAAGFAQCQLRHDYVEGTHTSPVGYLEGIYVEEAFRRRGVALQLLKACENWARGLGCVEFASDCELENKESFGFHLAAGFSEKNRIICFSKEL</sequence>
<dbReference type="EMBL" id="DVND01000176">
    <property type="protein sequence ID" value="HIU49080.1"/>
    <property type="molecule type" value="Genomic_DNA"/>
</dbReference>
<protein>
    <recommendedName>
        <fullName evidence="3">Aminoglycoside N(6')-acetyltransferase type 1</fullName>
        <ecNumber evidence="2">2.3.1.82</ecNumber>
    </recommendedName>
    <alternativeName>
        <fullName evidence="7">Aminoglycoside resistance protein</fullName>
    </alternativeName>
</protein>
<evidence type="ECO:0000256" key="5">
    <source>
        <dbReference type="ARBA" id="ARBA00023251"/>
    </source>
</evidence>
<evidence type="ECO:0000313" key="10">
    <source>
        <dbReference type="EMBL" id="HIU49080.1"/>
    </source>
</evidence>
<dbReference type="PROSITE" id="PS51186">
    <property type="entry name" value="GNAT"/>
    <property type="match status" value="1"/>
</dbReference>
<dbReference type="Pfam" id="PF00583">
    <property type="entry name" value="Acetyltransf_1"/>
    <property type="match status" value="1"/>
</dbReference>
<organism evidence="10 11">
    <name type="scientific">Candidatus Avimonoglobus intestinipullorum</name>
    <dbReference type="NCBI Taxonomy" id="2840699"/>
    <lineage>
        <taxon>Bacteria</taxon>
        <taxon>Bacillati</taxon>
        <taxon>Bacillota</taxon>
        <taxon>Clostridia</taxon>
        <taxon>Eubacteriales</taxon>
        <taxon>Candidatus Avimonoglobus</taxon>
    </lineage>
</organism>
<evidence type="ECO:0000256" key="2">
    <source>
        <dbReference type="ARBA" id="ARBA00012888"/>
    </source>
</evidence>
<dbReference type="InterPro" id="IPR000182">
    <property type="entry name" value="GNAT_dom"/>
</dbReference>
<dbReference type="Proteomes" id="UP000824111">
    <property type="component" value="Unassembled WGS sequence"/>
</dbReference>